<evidence type="ECO:0000313" key="3">
    <source>
        <dbReference type="Proteomes" id="UP001327560"/>
    </source>
</evidence>
<evidence type="ECO:0000313" key="2">
    <source>
        <dbReference type="EMBL" id="WOL03560.1"/>
    </source>
</evidence>
<dbReference type="AntiFam" id="ANF00105">
    <property type="entry name" value="Shadow ORF (opposite purF)"/>
</dbReference>
<feature type="compositionally biased region" description="Basic and acidic residues" evidence="1">
    <location>
        <begin position="86"/>
        <end position="96"/>
    </location>
</feature>
<dbReference type="EMBL" id="CP136893">
    <property type="protein sequence ID" value="WOL03560.1"/>
    <property type="molecule type" value="Genomic_DNA"/>
</dbReference>
<keyword evidence="3" id="KW-1185">Reference proteome</keyword>
<name>A0AAQ3K9G9_9LILI</name>
<sequence length="417" mass="42082">MHLASFPGILDELNDLGRGGSPHDRVIDDDDAFSLEDAQDWGELELHGEVALFLVWLDERAAHVVGPNKPLLEGHAGGLREAERCEESGIRDRNHDVGPQSRGLTGERSAEVVAGGVDGVAEDDGVGEAEVDVLKDTAFAGPLRQEAGGGDGVVVAIDDNHLPGVHLAHVLCADEVEGAGLGGEDDGAVGAAAHDEGAEAVGVADGDELVAGEEDEGVGALEALADLDDSGEEGAGGGGADEVEDDLRVGAGAKDGTIRLKVVSERVVVDEVPVVGDSEPAEAVAGDQGLDVGEGGGGAGGGVAVMAYGGGADESLELGSIREDLGDEAEAGARVQVGAIRGDDAGAFLPTVLQSVQTQVAQFRGLRVADYAEDAALLSRLVAEIEQVVIRRSRNGGGGKGGTGGRKDAASDDEGLT</sequence>
<proteinExistence type="predicted"/>
<dbReference type="Proteomes" id="UP001327560">
    <property type="component" value="Chromosome 4"/>
</dbReference>
<protein>
    <submittedName>
        <fullName evidence="2">Uncharacterized protein</fullName>
    </submittedName>
</protein>
<feature type="compositionally biased region" description="Gly residues" evidence="1">
    <location>
        <begin position="395"/>
        <end position="404"/>
    </location>
</feature>
<feature type="region of interest" description="Disordered" evidence="1">
    <location>
        <begin position="86"/>
        <end position="108"/>
    </location>
</feature>
<accession>A0AAQ3K9G9</accession>
<reference evidence="2 3" key="1">
    <citation type="submission" date="2023-10" db="EMBL/GenBank/DDBJ databases">
        <title>Chromosome-scale genome assembly provides insights into flower coloration mechanisms of Canna indica.</title>
        <authorList>
            <person name="Li C."/>
        </authorList>
    </citation>
    <scope>NUCLEOTIDE SEQUENCE [LARGE SCALE GENOMIC DNA]</scope>
    <source>
        <tissue evidence="2">Flower</tissue>
    </source>
</reference>
<dbReference type="AlphaFoldDB" id="A0AAQ3K9G9"/>
<evidence type="ECO:0000256" key="1">
    <source>
        <dbReference type="SAM" id="MobiDB-lite"/>
    </source>
</evidence>
<feature type="region of interest" description="Disordered" evidence="1">
    <location>
        <begin position="393"/>
        <end position="417"/>
    </location>
</feature>
<gene>
    <name evidence="2" type="ORF">Cni_G12280</name>
</gene>
<organism evidence="2 3">
    <name type="scientific">Canna indica</name>
    <name type="common">Indian-shot</name>
    <dbReference type="NCBI Taxonomy" id="4628"/>
    <lineage>
        <taxon>Eukaryota</taxon>
        <taxon>Viridiplantae</taxon>
        <taxon>Streptophyta</taxon>
        <taxon>Embryophyta</taxon>
        <taxon>Tracheophyta</taxon>
        <taxon>Spermatophyta</taxon>
        <taxon>Magnoliopsida</taxon>
        <taxon>Liliopsida</taxon>
        <taxon>Zingiberales</taxon>
        <taxon>Cannaceae</taxon>
        <taxon>Canna</taxon>
    </lineage>
</organism>